<name>A0A221SXA8_9DEIO</name>
<evidence type="ECO:0000313" key="1">
    <source>
        <dbReference type="EMBL" id="ASN81270.1"/>
    </source>
</evidence>
<organism evidence="1 2">
    <name type="scientific">Deinococcus ficus</name>
    <dbReference type="NCBI Taxonomy" id="317577"/>
    <lineage>
        <taxon>Bacteria</taxon>
        <taxon>Thermotogati</taxon>
        <taxon>Deinococcota</taxon>
        <taxon>Deinococci</taxon>
        <taxon>Deinococcales</taxon>
        <taxon>Deinococcaceae</taxon>
        <taxon>Deinococcus</taxon>
    </lineage>
</organism>
<reference evidence="1 2" key="1">
    <citation type="submission" date="2017-05" db="EMBL/GenBank/DDBJ databases">
        <title>The complete genome sequence of Deinococcus ficus isolated from the rhizosphere of the Ficus religiosa L. in Taiwan.</title>
        <authorList>
            <person name="Wu K.-M."/>
            <person name="Liao T.-L."/>
            <person name="Liu Y.-M."/>
            <person name="Young C.-C."/>
            <person name="Tsai S.-F."/>
        </authorList>
    </citation>
    <scope>NUCLEOTIDE SEQUENCE [LARGE SCALE GENOMIC DNA]</scope>
    <source>
        <strain evidence="1 2">CC-FR2-10</strain>
    </source>
</reference>
<evidence type="ECO:0000313" key="2">
    <source>
        <dbReference type="Proteomes" id="UP000259030"/>
    </source>
</evidence>
<dbReference type="RefSeq" id="WP_027462982.1">
    <property type="nucleotide sequence ID" value="NZ_CP021081.1"/>
</dbReference>
<proteinExistence type="predicted"/>
<dbReference type="AlphaFoldDB" id="A0A221SXA8"/>
<dbReference type="Proteomes" id="UP000259030">
    <property type="component" value="Chromosome"/>
</dbReference>
<dbReference type="EMBL" id="CP021081">
    <property type="protein sequence ID" value="ASN81270.1"/>
    <property type="molecule type" value="Genomic_DNA"/>
</dbReference>
<accession>A0A221SXA8</accession>
<keyword evidence="2" id="KW-1185">Reference proteome</keyword>
<gene>
    <name evidence="1" type="ORF">DFI_09825</name>
</gene>
<sequence>MRHPFPAARTALLVLTACSLPTARGQAPDPALLRAAATLYATAQVGAVARDWCLKEVPAQRAATEQGYAAWRAAFGLPGIEAYLQQHAAAQLPQLRRVVEDRRAQLYAELSRASRDPAGDCRNIQAELTEQVNLARLNPQEYALTQPLRQGTGTAGSAPSAGGPFITGTAFGPLTGAGVQALLGHAGGQAPYRTGGPLKAGAYGCVMQLTHDFERLWGTTRYTLTLYGDGGVRVTGAETISGAGGTPSRLKDTHGTYRYVPATGELGAQADSDHRDLTDLIFPNGRYDSVSGDAPLHNIFRVLTDRAGTPMIYGQQAYGLNDGRLTVCRYAGGAAGVSPVAQARQAAQAEAERFNRYRLKPGAGPALARIEGLLHTYENEYAGINVTGRETTVLLLRDGTAYLNLRWSPHDLDVTASRRGEPQAWTKWRRGGGGYELWQGGRWVPSRGTLGVPGGKDEAITGTYRFFSAYTSGTLMNGATATRSDAYTFGPGRQFTRLGSSGVAGTLNTGAAVTTGAASGPGSRAGGTYRFEGYTLELKGPDGQVTRTYAFYWTKDRKNLNIGGTTYTRQ</sequence>
<dbReference type="KEGG" id="dfc:DFI_09825"/>
<protein>
    <submittedName>
        <fullName evidence="1">Uncharacterized protein</fullName>
    </submittedName>
</protein>